<dbReference type="Proteomes" id="UP001144978">
    <property type="component" value="Unassembled WGS sequence"/>
</dbReference>
<accession>A0ACC1PQY6</accession>
<evidence type="ECO:0000313" key="1">
    <source>
        <dbReference type="EMBL" id="KAJ2999760.1"/>
    </source>
</evidence>
<proteinExistence type="predicted"/>
<protein>
    <submittedName>
        <fullName evidence="1">Uncharacterized protein</fullName>
    </submittedName>
</protein>
<sequence>MPDTPSPMELQHLLKNDDSFRTRVAAFIQANIRVYVPGFKSAESVKAVPKEPNVAYSHLLHPDDPNYDEKFRRMEVRLVRVEQVHACHLRWCLTFKGGRLQCKQRAPFPCSEEATVLPSGEWSPKQLYGYINGWCPAILVNTRCNNDIKLLTNGEDTRNITFYVACYSVKKQGKSHNLSAIWGDGFAYHETALRPTYVNSIQAQHRLLFFRLVESINCEHGLAAVMVISYLMGWGDVYCSHSYTLIFWLLLMCQIYPNTSK</sequence>
<comment type="caution">
    <text evidence="1">The sequence shown here is derived from an EMBL/GenBank/DDBJ whole genome shotgun (WGS) entry which is preliminary data.</text>
</comment>
<organism evidence="1 2">
    <name type="scientific">Trametes sanguinea</name>
    <dbReference type="NCBI Taxonomy" id="158606"/>
    <lineage>
        <taxon>Eukaryota</taxon>
        <taxon>Fungi</taxon>
        <taxon>Dikarya</taxon>
        <taxon>Basidiomycota</taxon>
        <taxon>Agaricomycotina</taxon>
        <taxon>Agaricomycetes</taxon>
        <taxon>Polyporales</taxon>
        <taxon>Polyporaceae</taxon>
        <taxon>Trametes</taxon>
    </lineage>
</organism>
<reference evidence="1" key="1">
    <citation type="submission" date="2022-08" db="EMBL/GenBank/DDBJ databases">
        <title>Genome Sequence of Pycnoporus sanguineus.</title>
        <authorList>
            <person name="Buettner E."/>
        </authorList>
    </citation>
    <scope>NUCLEOTIDE SEQUENCE</scope>
    <source>
        <strain evidence="1">CG-C14</strain>
    </source>
</reference>
<gene>
    <name evidence="1" type="ORF">NUW54_g6886</name>
</gene>
<dbReference type="EMBL" id="JANSHE010001897">
    <property type="protein sequence ID" value="KAJ2999760.1"/>
    <property type="molecule type" value="Genomic_DNA"/>
</dbReference>
<keyword evidence="2" id="KW-1185">Reference proteome</keyword>
<evidence type="ECO:0000313" key="2">
    <source>
        <dbReference type="Proteomes" id="UP001144978"/>
    </source>
</evidence>
<name>A0ACC1PQY6_9APHY</name>